<dbReference type="GO" id="GO:0005886">
    <property type="term" value="C:plasma membrane"/>
    <property type="evidence" value="ECO:0007669"/>
    <property type="project" value="TreeGrafter"/>
</dbReference>
<reference evidence="5" key="1">
    <citation type="submission" date="2014-05" db="EMBL/GenBank/DDBJ databases">
        <authorList>
            <person name="Chronopoulou M."/>
        </authorList>
    </citation>
    <scope>NUCLEOTIDE SEQUENCE</scope>
    <source>
        <tissue evidence="5">Whole organism</tissue>
    </source>
</reference>
<feature type="non-terminal residue" evidence="5">
    <location>
        <position position="1"/>
    </location>
</feature>
<dbReference type="GO" id="GO:0015279">
    <property type="term" value="F:store-operated calcium channel activity"/>
    <property type="evidence" value="ECO:0007669"/>
    <property type="project" value="TreeGrafter"/>
</dbReference>
<evidence type="ECO:0000256" key="3">
    <source>
        <dbReference type="ARBA" id="ARBA00023303"/>
    </source>
</evidence>
<feature type="transmembrane region" description="Helical" evidence="4">
    <location>
        <begin position="492"/>
        <end position="519"/>
    </location>
</feature>
<evidence type="ECO:0000256" key="1">
    <source>
        <dbReference type="ARBA" id="ARBA00022448"/>
    </source>
</evidence>
<keyword evidence="1" id="KW-0813">Transport</keyword>
<sequence length="731" mass="85764">RCVLLVMTDTNPDSYDVGEYFILETIGNGNPSLVITVLEYWMLNRSVRATSLDVIHTALNYAAQKTLKETEALNLLQTTIYCATVDKKTKILKEVLNFYEEKIETLGPISKLNADCMIHAVLEEDKERVAILYSCGYRLGMDTDRRINKDYLKRIKLFKARASPVYNIVVFETTNDIYMDDPLKKSFEYARQACRLANKIQDFNKEYNDIAKKCEAFVKGLLDQCTTKHEVQTLLQTRSFHGHTDANFNIAILDGHKAFVAHEKFQQLLHKKWGQRDRLEWKDGPSYNIFWSEKNSWTKFLHVIKQFFCFLCLPFVAVARIFITPEQEKTPVMSWFIRESQIPVNRFIYWELSKFIFYIIVLMTLVDDKEVAWYDLLAVLWIISYLLENFRTIHRLYRYGGTSNRSMVFKRWWTFRNIYILATDIIFLTALILRSLAYFNHQCRRGCTYEGNEVAFIAASLWSVACLLTFLRSIQGGLMWRQTGPIIISMSYMILDVAVFLFIFVIVYISFTLCTVYVYDGYDNGRTDYFHKHKMAFKLFFWAMIRTGNPQYADIRKYNSSDQHFDSVCLTHVAQVNSSISLHDLSVCVTDPTNGIEEGISYIAGNSLWALYQFTVVIVLLSILRARMVNTYHRIFKEADVQWKYFRASIWWKYLDKDSALPPPFTLLFFCQTLVRYLSARYKKMHELSIPNSPKSKCFSLAVAEDKKEFEKRYRRLMLVLISLYHDNDES</sequence>
<dbReference type="AlphaFoldDB" id="A0A0K2U4D7"/>
<feature type="transmembrane region" description="Helical" evidence="4">
    <location>
        <begin position="303"/>
        <end position="323"/>
    </location>
</feature>
<dbReference type="GO" id="GO:0034703">
    <property type="term" value="C:cation channel complex"/>
    <property type="evidence" value="ECO:0007669"/>
    <property type="project" value="TreeGrafter"/>
</dbReference>
<dbReference type="EMBL" id="HACA01015436">
    <property type="protein sequence ID" value="CDW32797.1"/>
    <property type="molecule type" value="Transcribed_RNA"/>
</dbReference>
<organism evidence="5">
    <name type="scientific">Lepeophtheirus salmonis</name>
    <name type="common">Salmon louse</name>
    <name type="synonym">Caligus salmonis</name>
    <dbReference type="NCBI Taxonomy" id="72036"/>
    <lineage>
        <taxon>Eukaryota</taxon>
        <taxon>Metazoa</taxon>
        <taxon>Ecdysozoa</taxon>
        <taxon>Arthropoda</taxon>
        <taxon>Crustacea</taxon>
        <taxon>Multicrustacea</taxon>
        <taxon>Hexanauplia</taxon>
        <taxon>Copepoda</taxon>
        <taxon>Siphonostomatoida</taxon>
        <taxon>Caligidae</taxon>
        <taxon>Lepeophtheirus</taxon>
    </lineage>
</organism>
<protein>
    <submittedName>
        <fullName evidence="5">Transient receptor potential cation channel, subfamily C, member 5 [Tupaia chinensis]</fullName>
    </submittedName>
</protein>
<evidence type="ECO:0000256" key="4">
    <source>
        <dbReference type="SAM" id="Phobius"/>
    </source>
</evidence>
<keyword evidence="2" id="KW-0406">Ion transport</keyword>
<feature type="transmembrane region" description="Helical" evidence="4">
    <location>
        <begin position="454"/>
        <end position="471"/>
    </location>
</feature>
<accession>A0A0K2U4D7</accession>
<feature type="transmembrane region" description="Helical" evidence="4">
    <location>
        <begin position="344"/>
        <end position="365"/>
    </location>
</feature>
<keyword evidence="4" id="KW-0812">Transmembrane</keyword>
<keyword evidence="4" id="KW-0472">Membrane</keyword>
<dbReference type="PANTHER" id="PTHR10117:SF54">
    <property type="entry name" value="TRANSIENT RECEPTOR POTENTIAL-GAMMA PROTEIN"/>
    <property type="match status" value="1"/>
</dbReference>
<keyword evidence="4" id="KW-1133">Transmembrane helix</keyword>
<dbReference type="GO" id="GO:0070679">
    <property type="term" value="F:inositol 1,4,5 trisphosphate binding"/>
    <property type="evidence" value="ECO:0007669"/>
    <property type="project" value="TreeGrafter"/>
</dbReference>
<dbReference type="OrthoDB" id="2373987at2759"/>
<gene>
    <name evidence="5" type="primary">TRPC5</name>
</gene>
<keyword evidence="3" id="KW-0407">Ion channel</keyword>
<feature type="transmembrane region" description="Helical" evidence="4">
    <location>
        <begin position="600"/>
        <end position="624"/>
    </location>
</feature>
<feature type="transmembrane region" description="Helical" evidence="4">
    <location>
        <begin position="371"/>
        <end position="388"/>
    </location>
</feature>
<proteinExistence type="predicted"/>
<keyword evidence="5" id="KW-0675">Receptor</keyword>
<feature type="transmembrane region" description="Helical" evidence="4">
    <location>
        <begin position="418"/>
        <end position="439"/>
    </location>
</feature>
<dbReference type="PANTHER" id="PTHR10117">
    <property type="entry name" value="TRANSIENT RECEPTOR POTENTIAL CHANNEL"/>
    <property type="match status" value="1"/>
</dbReference>
<name>A0A0K2U4D7_LEPSM</name>
<evidence type="ECO:0000256" key="2">
    <source>
        <dbReference type="ARBA" id="ARBA00023065"/>
    </source>
</evidence>
<dbReference type="PRINTS" id="PR01097">
    <property type="entry name" value="TRNSRECEPTRP"/>
</dbReference>
<evidence type="ECO:0000313" key="5">
    <source>
        <dbReference type="EMBL" id="CDW32797.1"/>
    </source>
</evidence>
<dbReference type="GO" id="GO:0051480">
    <property type="term" value="P:regulation of cytosolic calcium ion concentration"/>
    <property type="evidence" value="ECO:0007669"/>
    <property type="project" value="TreeGrafter"/>
</dbReference>
<dbReference type="InterPro" id="IPR002153">
    <property type="entry name" value="TRPC_channel"/>
</dbReference>